<evidence type="ECO:0000256" key="10">
    <source>
        <dbReference type="RuleBase" id="RU362068"/>
    </source>
</evidence>
<evidence type="ECO:0000256" key="2">
    <source>
        <dbReference type="ARBA" id="ARBA00007870"/>
    </source>
</evidence>
<evidence type="ECO:0000256" key="1">
    <source>
        <dbReference type="ARBA" id="ARBA00004994"/>
    </source>
</evidence>
<dbReference type="PANTHER" id="PTHR21708:SF26">
    <property type="entry name" value="2-DEHYDROPANTOATE 2-REDUCTASE"/>
    <property type="match status" value="1"/>
</dbReference>
<keyword evidence="5 10" id="KW-0566">Pantothenate biosynthesis</keyword>
<evidence type="ECO:0000313" key="14">
    <source>
        <dbReference type="Proteomes" id="UP000564885"/>
    </source>
</evidence>
<evidence type="ECO:0000256" key="4">
    <source>
        <dbReference type="ARBA" id="ARBA00019465"/>
    </source>
</evidence>
<dbReference type="Pfam" id="PF02558">
    <property type="entry name" value="ApbA"/>
    <property type="match status" value="1"/>
</dbReference>
<dbReference type="InterPro" id="IPR008927">
    <property type="entry name" value="6-PGluconate_DH-like_C_sf"/>
</dbReference>
<comment type="pathway">
    <text evidence="1 10">Cofactor biosynthesis; (R)-pantothenate biosynthesis; (R)-pantoate from 3-methyl-2-oxobutanoate: step 2/2.</text>
</comment>
<comment type="function">
    <text evidence="10">Catalyzes the NADPH-dependent reduction of ketopantoate into pantoic acid.</text>
</comment>
<reference evidence="13 14" key="1">
    <citation type="submission" date="2020-04" db="EMBL/GenBank/DDBJ databases">
        <title>Enterovirga sp. isolate from soil.</title>
        <authorList>
            <person name="Chea S."/>
            <person name="Kim D.-U."/>
        </authorList>
    </citation>
    <scope>NUCLEOTIDE SEQUENCE [LARGE SCALE GENOMIC DNA]</scope>
    <source>
        <strain evidence="13 14">DB1703</strain>
    </source>
</reference>
<name>A0A849I4L0_9HYPH</name>
<dbReference type="FunFam" id="1.10.1040.10:FF:000017">
    <property type="entry name" value="2-dehydropantoate 2-reductase"/>
    <property type="match status" value="1"/>
</dbReference>
<proteinExistence type="inferred from homology"/>
<dbReference type="InterPro" id="IPR036291">
    <property type="entry name" value="NAD(P)-bd_dom_sf"/>
</dbReference>
<dbReference type="Gene3D" id="1.10.1040.10">
    <property type="entry name" value="N-(1-d-carboxylethyl)-l-norvaline Dehydrogenase, domain 2"/>
    <property type="match status" value="1"/>
</dbReference>
<dbReference type="EMBL" id="JABEPP010000001">
    <property type="protein sequence ID" value="NNM71319.1"/>
    <property type="molecule type" value="Genomic_DNA"/>
</dbReference>
<dbReference type="NCBIfam" id="TIGR00745">
    <property type="entry name" value="apbA_panE"/>
    <property type="match status" value="1"/>
</dbReference>
<keyword evidence="6 10" id="KW-0521">NADP</keyword>
<dbReference type="UniPathway" id="UPA00028">
    <property type="reaction ID" value="UER00004"/>
</dbReference>
<feature type="domain" description="Ketopantoate reductase C-terminal" evidence="12">
    <location>
        <begin position="168"/>
        <end position="289"/>
    </location>
</feature>
<dbReference type="SUPFAM" id="SSF51735">
    <property type="entry name" value="NAD(P)-binding Rossmann-fold domains"/>
    <property type="match status" value="1"/>
</dbReference>
<dbReference type="GO" id="GO:0005737">
    <property type="term" value="C:cytoplasm"/>
    <property type="evidence" value="ECO:0007669"/>
    <property type="project" value="TreeGrafter"/>
</dbReference>
<evidence type="ECO:0000256" key="7">
    <source>
        <dbReference type="ARBA" id="ARBA00023002"/>
    </source>
</evidence>
<dbReference type="InterPro" id="IPR051402">
    <property type="entry name" value="KPR-Related"/>
</dbReference>
<dbReference type="EC" id="1.1.1.169" evidence="3 10"/>
<keyword evidence="7 10" id="KW-0560">Oxidoreductase</keyword>
<dbReference type="RefSeq" id="WP_171216792.1">
    <property type="nucleotide sequence ID" value="NZ_JABEPP010000001.1"/>
</dbReference>
<evidence type="ECO:0000256" key="8">
    <source>
        <dbReference type="ARBA" id="ARBA00032024"/>
    </source>
</evidence>
<evidence type="ECO:0000256" key="6">
    <source>
        <dbReference type="ARBA" id="ARBA00022857"/>
    </source>
</evidence>
<evidence type="ECO:0000313" key="13">
    <source>
        <dbReference type="EMBL" id="NNM71319.1"/>
    </source>
</evidence>
<dbReference type="InterPro" id="IPR013332">
    <property type="entry name" value="KPR_N"/>
</dbReference>
<evidence type="ECO:0000259" key="12">
    <source>
        <dbReference type="Pfam" id="PF08546"/>
    </source>
</evidence>
<dbReference type="Proteomes" id="UP000564885">
    <property type="component" value="Unassembled WGS sequence"/>
</dbReference>
<keyword evidence="14" id="KW-1185">Reference proteome</keyword>
<comment type="similarity">
    <text evidence="2 10">Belongs to the ketopantoate reductase family.</text>
</comment>
<dbReference type="SUPFAM" id="SSF48179">
    <property type="entry name" value="6-phosphogluconate dehydrogenase C-terminal domain-like"/>
    <property type="match status" value="1"/>
</dbReference>
<dbReference type="Gene3D" id="3.40.50.720">
    <property type="entry name" value="NAD(P)-binding Rossmann-like Domain"/>
    <property type="match status" value="1"/>
</dbReference>
<evidence type="ECO:0000256" key="5">
    <source>
        <dbReference type="ARBA" id="ARBA00022655"/>
    </source>
</evidence>
<dbReference type="Pfam" id="PF08546">
    <property type="entry name" value="ApbA_C"/>
    <property type="match status" value="1"/>
</dbReference>
<comment type="catalytic activity">
    <reaction evidence="9 10">
        <text>(R)-pantoate + NADP(+) = 2-dehydropantoate + NADPH + H(+)</text>
        <dbReference type="Rhea" id="RHEA:16233"/>
        <dbReference type="ChEBI" id="CHEBI:11561"/>
        <dbReference type="ChEBI" id="CHEBI:15378"/>
        <dbReference type="ChEBI" id="CHEBI:15980"/>
        <dbReference type="ChEBI" id="CHEBI:57783"/>
        <dbReference type="ChEBI" id="CHEBI:58349"/>
        <dbReference type="EC" id="1.1.1.169"/>
    </reaction>
</comment>
<dbReference type="PANTHER" id="PTHR21708">
    <property type="entry name" value="PROBABLE 2-DEHYDROPANTOATE 2-REDUCTASE"/>
    <property type="match status" value="1"/>
</dbReference>
<evidence type="ECO:0000256" key="9">
    <source>
        <dbReference type="ARBA" id="ARBA00048793"/>
    </source>
</evidence>
<dbReference type="NCBIfam" id="NF005091">
    <property type="entry name" value="PRK06522.2-2"/>
    <property type="match status" value="1"/>
</dbReference>
<sequence>MSGKVAIIGSGAIGGYLAAELAEAGRDVTLCVRTPFDRLIVEEPDRTRQVAVPLATRPEDVGPVPFVLLTTKSQDTAGTKPWLDRLVGPETIVVVVQNGVGHEERVRPLAPGARAILPAIIYCSAERVSPGRIRHHAYARLTLSATEAGAAIPPLFAGSAFEVAEDPDFTTVAWRKLLGNLVANPITALTLRRIRVLGEEGIGPLVSGVLAEALRVAQAEGAKLTPADADQVVAGLGKANPDGGTSMLYDRLAGRPLEHDYITGAVVRAAERHGIEVPLNRALLALCQAASGRGLDGSY</sequence>
<accession>A0A849I4L0</accession>
<organism evidence="13 14">
    <name type="scientific">Enterovirga aerilata</name>
    <dbReference type="NCBI Taxonomy" id="2730920"/>
    <lineage>
        <taxon>Bacteria</taxon>
        <taxon>Pseudomonadati</taxon>
        <taxon>Pseudomonadota</taxon>
        <taxon>Alphaproteobacteria</taxon>
        <taxon>Hyphomicrobiales</taxon>
        <taxon>Methylobacteriaceae</taxon>
        <taxon>Enterovirga</taxon>
    </lineage>
</organism>
<evidence type="ECO:0000256" key="3">
    <source>
        <dbReference type="ARBA" id="ARBA00013014"/>
    </source>
</evidence>
<dbReference type="InterPro" id="IPR013328">
    <property type="entry name" value="6PGD_dom2"/>
</dbReference>
<dbReference type="GO" id="GO:0008677">
    <property type="term" value="F:2-dehydropantoate 2-reductase activity"/>
    <property type="evidence" value="ECO:0007669"/>
    <property type="project" value="UniProtKB-EC"/>
</dbReference>
<protein>
    <recommendedName>
        <fullName evidence="4 10">2-dehydropantoate 2-reductase</fullName>
        <ecNumber evidence="3 10">1.1.1.169</ecNumber>
    </recommendedName>
    <alternativeName>
        <fullName evidence="8 10">Ketopantoate reductase</fullName>
    </alternativeName>
</protein>
<dbReference type="AlphaFoldDB" id="A0A849I4L0"/>
<gene>
    <name evidence="13" type="ORF">HJG44_02780</name>
</gene>
<dbReference type="InterPro" id="IPR013752">
    <property type="entry name" value="KPA_reductase"/>
</dbReference>
<dbReference type="InterPro" id="IPR003710">
    <property type="entry name" value="ApbA"/>
</dbReference>
<evidence type="ECO:0000259" key="11">
    <source>
        <dbReference type="Pfam" id="PF02558"/>
    </source>
</evidence>
<feature type="domain" description="Ketopantoate reductase N-terminal" evidence="11">
    <location>
        <begin position="5"/>
        <end position="145"/>
    </location>
</feature>
<dbReference type="GO" id="GO:0015940">
    <property type="term" value="P:pantothenate biosynthetic process"/>
    <property type="evidence" value="ECO:0007669"/>
    <property type="project" value="UniProtKB-UniPathway"/>
</dbReference>
<comment type="caution">
    <text evidence="13">The sequence shown here is derived from an EMBL/GenBank/DDBJ whole genome shotgun (WGS) entry which is preliminary data.</text>
</comment>